<reference evidence="2 3" key="1">
    <citation type="submission" date="2024-07" db="EMBL/GenBank/DDBJ databases">
        <title>Novosphingobium kalidii RD2P27.</title>
        <authorList>
            <person name="Sun J.-Q."/>
        </authorList>
    </citation>
    <scope>NUCLEOTIDE SEQUENCE [LARGE SCALE GENOMIC DNA]</scope>
    <source>
        <strain evidence="2 3">RD2P27</strain>
    </source>
</reference>
<accession>A0ABV2CY30</accession>
<feature type="domain" description="MlaB-like STAS" evidence="1">
    <location>
        <begin position="27"/>
        <end position="86"/>
    </location>
</feature>
<dbReference type="InterPro" id="IPR058548">
    <property type="entry name" value="MlaB-like_STAS"/>
</dbReference>
<protein>
    <submittedName>
        <fullName evidence="2">STAS domain-containing protein</fullName>
    </submittedName>
</protein>
<dbReference type="Pfam" id="PF13466">
    <property type="entry name" value="STAS_2"/>
    <property type="match status" value="1"/>
</dbReference>
<proteinExistence type="predicted"/>
<keyword evidence="3" id="KW-1185">Reference proteome</keyword>
<gene>
    <name evidence="2" type="ORF">ABVV53_02505</name>
</gene>
<evidence type="ECO:0000313" key="3">
    <source>
        <dbReference type="Proteomes" id="UP001548713"/>
    </source>
</evidence>
<comment type="caution">
    <text evidence="2">The sequence shown here is derived from an EMBL/GenBank/DDBJ whole genome shotgun (WGS) entry which is preliminary data.</text>
</comment>
<dbReference type="EMBL" id="JBEWLY010000007">
    <property type="protein sequence ID" value="MET1754339.1"/>
    <property type="molecule type" value="Genomic_DNA"/>
</dbReference>
<organism evidence="2 3">
    <name type="scientific">Novosphingobium kalidii</name>
    <dbReference type="NCBI Taxonomy" id="3230299"/>
    <lineage>
        <taxon>Bacteria</taxon>
        <taxon>Pseudomonadati</taxon>
        <taxon>Pseudomonadota</taxon>
        <taxon>Alphaproteobacteria</taxon>
        <taxon>Sphingomonadales</taxon>
        <taxon>Sphingomonadaceae</taxon>
        <taxon>Novosphingobium</taxon>
    </lineage>
</organism>
<dbReference type="RefSeq" id="WP_353982744.1">
    <property type="nucleotide sequence ID" value="NZ_JBEWLY010000007.1"/>
</dbReference>
<evidence type="ECO:0000313" key="2">
    <source>
        <dbReference type="EMBL" id="MET1754339.1"/>
    </source>
</evidence>
<name>A0ABV2CY30_9SPHN</name>
<dbReference type="Proteomes" id="UP001548713">
    <property type="component" value="Unassembled WGS sequence"/>
</dbReference>
<evidence type="ECO:0000259" key="1">
    <source>
        <dbReference type="Pfam" id="PF13466"/>
    </source>
</evidence>
<sequence>MNSSLPTNLSEDRSLSLPACGNTVAAEDLKVRLVLAADLDDEIRIDASQVESVGQCVLQLLVAARAEADDKALEFEITNPSAAFVERVSGCGLAETLGLEIGKDHP</sequence>